<dbReference type="PANTHER" id="PTHR31739:SF4">
    <property type="entry name" value="ENT-COPALYL DIPHOSPHATE SYNTHASE, CHLOROPLASTIC"/>
    <property type="match status" value="1"/>
</dbReference>
<feature type="domain" description="Terpene synthase metal-binding" evidence="5">
    <location>
        <begin position="155"/>
        <end position="270"/>
    </location>
</feature>
<accession>A0A498IKV9</accession>
<reference evidence="6 7" key="1">
    <citation type="submission" date="2018-10" db="EMBL/GenBank/DDBJ databases">
        <title>A high-quality apple genome assembly.</title>
        <authorList>
            <person name="Hu J."/>
        </authorList>
    </citation>
    <scope>NUCLEOTIDE SEQUENCE [LARGE SCALE GENOMIC DNA]</scope>
    <source>
        <strain evidence="7">cv. HFTH1</strain>
        <tissue evidence="6">Young leaf</tissue>
    </source>
</reference>
<keyword evidence="3" id="KW-0460">Magnesium</keyword>
<keyword evidence="2" id="KW-0479">Metal-binding</keyword>
<evidence type="ECO:0000256" key="1">
    <source>
        <dbReference type="ARBA" id="ARBA00001946"/>
    </source>
</evidence>
<keyword evidence="7" id="KW-1185">Reference proteome</keyword>
<dbReference type="EMBL" id="RDQH01000337">
    <property type="protein sequence ID" value="RXH82785.1"/>
    <property type="molecule type" value="Genomic_DNA"/>
</dbReference>
<evidence type="ECO:0000259" key="4">
    <source>
        <dbReference type="Pfam" id="PF01397"/>
    </source>
</evidence>
<protein>
    <recommendedName>
        <fullName evidence="8">Terpene synthase metal-binding domain-containing protein</fullName>
    </recommendedName>
</protein>
<comment type="caution">
    <text evidence="6">The sequence shown here is derived from an EMBL/GenBank/DDBJ whole genome shotgun (WGS) entry which is preliminary data.</text>
</comment>
<dbReference type="GO" id="GO:0000287">
    <property type="term" value="F:magnesium ion binding"/>
    <property type="evidence" value="ECO:0007669"/>
    <property type="project" value="InterPro"/>
</dbReference>
<dbReference type="Gene3D" id="1.50.10.130">
    <property type="entry name" value="Terpene synthase, N-terminal domain"/>
    <property type="match status" value="1"/>
</dbReference>
<dbReference type="Pfam" id="PF01397">
    <property type="entry name" value="Terpene_synth"/>
    <property type="match status" value="1"/>
</dbReference>
<dbReference type="GO" id="GO:0009507">
    <property type="term" value="C:chloroplast"/>
    <property type="evidence" value="ECO:0007669"/>
    <property type="project" value="TreeGrafter"/>
</dbReference>
<gene>
    <name evidence="6" type="ORF">DVH24_003283</name>
</gene>
<evidence type="ECO:0000259" key="5">
    <source>
        <dbReference type="Pfam" id="PF03936"/>
    </source>
</evidence>
<dbReference type="InterPro" id="IPR050148">
    <property type="entry name" value="Terpene_synthase-like"/>
</dbReference>
<name>A0A498IKV9_MALDO</name>
<dbReference type="SUPFAM" id="SSF48239">
    <property type="entry name" value="Terpenoid cyclases/Protein prenyltransferases"/>
    <property type="match status" value="1"/>
</dbReference>
<organism evidence="6 7">
    <name type="scientific">Malus domestica</name>
    <name type="common">Apple</name>
    <name type="synonym">Pyrus malus</name>
    <dbReference type="NCBI Taxonomy" id="3750"/>
    <lineage>
        <taxon>Eukaryota</taxon>
        <taxon>Viridiplantae</taxon>
        <taxon>Streptophyta</taxon>
        <taxon>Embryophyta</taxon>
        <taxon>Tracheophyta</taxon>
        <taxon>Spermatophyta</taxon>
        <taxon>Magnoliopsida</taxon>
        <taxon>eudicotyledons</taxon>
        <taxon>Gunneridae</taxon>
        <taxon>Pentapetalae</taxon>
        <taxon>rosids</taxon>
        <taxon>fabids</taxon>
        <taxon>Rosales</taxon>
        <taxon>Rosaceae</taxon>
        <taxon>Amygdaloideae</taxon>
        <taxon>Maleae</taxon>
        <taxon>Malus</taxon>
    </lineage>
</organism>
<dbReference type="InterPro" id="IPR008949">
    <property type="entry name" value="Isoprenoid_synthase_dom_sf"/>
</dbReference>
<proteinExistence type="predicted"/>
<feature type="domain" description="Terpene synthase N-terminal" evidence="4">
    <location>
        <begin position="4"/>
        <end position="84"/>
    </location>
</feature>
<dbReference type="Pfam" id="PF03936">
    <property type="entry name" value="Terpene_synth_C"/>
    <property type="match status" value="1"/>
</dbReference>
<dbReference type="InterPro" id="IPR036965">
    <property type="entry name" value="Terpene_synth_N_sf"/>
</dbReference>
<comment type="cofactor">
    <cofactor evidence="1">
        <name>Mg(2+)</name>
        <dbReference type="ChEBI" id="CHEBI:18420"/>
    </cofactor>
</comment>
<dbReference type="AlphaFoldDB" id="A0A498IKV9"/>
<dbReference type="STRING" id="3750.A0A498IKV9"/>
<evidence type="ECO:0008006" key="8">
    <source>
        <dbReference type="Google" id="ProtNLM"/>
    </source>
</evidence>
<evidence type="ECO:0000313" key="7">
    <source>
        <dbReference type="Proteomes" id="UP000290289"/>
    </source>
</evidence>
<dbReference type="InterPro" id="IPR001906">
    <property type="entry name" value="Terpene_synth_N"/>
</dbReference>
<dbReference type="GO" id="GO:0010333">
    <property type="term" value="F:terpene synthase activity"/>
    <property type="evidence" value="ECO:0007669"/>
    <property type="project" value="InterPro"/>
</dbReference>
<evidence type="ECO:0000256" key="3">
    <source>
        <dbReference type="ARBA" id="ARBA00022842"/>
    </source>
</evidence>
<evidence type="ECO:0000256" key="2">
    <source>
        <dbReference type="ARBA" id="ARBA00022723"/>
    </source>
</evidence>
<dbReference type="Proteomes" id="UP000290289">
    <property type="component" value="Chromosome 11"/>
</dbReference>
<dbReference type="FunFam" id="1.50.10.130:FF:000002">
    <property type="entry name" value="Ent-copalyl diphosphate synthase, chloroplastic"/>
    <property type="match status" value="1"/>
</dbReference>
<dbReference type="PANTHER" id="PTHR31739">
    <property type="entry name" value="ENT-COPALYL DIPHOSPHATE SYNTHASE, CHLOROPLASTIC"/>
    <property type="match status" value="1"/>
</dbReference>
<dbReference type="SUPFAM" id="SSF48576">
    <property type="entry name" value="Terpenoid synthases"/>
    <property type="match status" value="1"/>
</dbReference>
<sequence length="401" mass="46673">MWVDVFKNFKKANEFICLAGQSTQAVTGTYNLFRASQVLFPGETILEEAKEFSTKFLREKQASNELIDKWVIMKDLPGEVEYALDVPWYASLPRLEARFYIQQYGGGDDVWIGKVLYRMPYVNNNLYLELAKLDYNNCQTLHLIEWDNIQKWYAECKLEDYGLSRRSLLLAYFVAAASTFEPERSNERLAWAKSTSLIETIGSHFKEETPEQRRAFVHEFRTTKMNTNKKRQGLIETLLATIHHFSMDAMAAHSQNISHPLRQAWENWLLKWQEKGDMHQDEAALLVETINQIAGISLSEGPLLSNDLDHNQLLKITNRVCNRLRCYQNQKHKVNKNGSYIVTTKEIESDMQQLVQMVLQKPLHGAESDMQQLARSFYYCAYSDPETINHHITKVLFERVI</sequence>
<dbReference type="Gene3D" id="1.10.600.10">
    <property type="entry name" value="Farnesyl Diphosphate Synthase"/>
    <property type="match status" value="1"/>
</dbReference>
<dbReference type="GO" id="GO:0009686">
    <property type="term" value="P:gibberellin biosynthetic process"/>
    <property type="evidence" value="ECO:0007669"/>
    <property type="project" value="TreeGrafter"/>
</dbReference>
<evidence type="ECO:0000313" key="6">
    <source>
        <dbReference type="EMBL" id="RXH82785.1"/>
    </source>
</evidence>
<dbReference type="InterPro" id="IPR008930">
    <property type="entry name" value="Terpenoid_cyclase/PrenylTrfase"/>
</dbReference>
<dbReference type="InterPro" id="IPR005630">
    <property type="entry name" value="Terpene_synthase_metal-bd"/>
</dbReference>